<evidence type="ECO:0000259" key="1">
    <source>
        <dbReference type="SMART" id="SM00966"/>
    </source>
</evidence>
<comment type="caution">
    <text evidence="2">The sequence shown here is derived from an EMBL/GenBank/DDBJ whole genome shotgun (WGS) entry which is preliminary data.</text>
</comment>
<proteinExistence type="predicted"/>
<sequence length="97" mass="11255">MSETQTFSHKIFVQKRNLISIPRDIRDSLNINEGDVLDISLVDNKIIIEPMKLVPSSQAYFWADRTQRDLLDAKEDIKSGNTREFKTVKEFLDGIEQ</sequence>
<organism evidence="2 3">
    <name type="scientific">Pelotomaculum propionicicum</name>
    <dbReference type="NCBI Taxonomy" id="258475"/>
    <lineage>
        <taxon>Bacteria</taxon>
        <taxon>Bacillati</taxon>
        <taxon>Bacillota</taxon>
        <taxon>Clostridia</taxon>
        <taxon>Eubacteriales</taxon>
        <taxon>Desulfotomaculaceae</taxon>
        <taxon>Pelotomaculum</taxon>
    </lineage>
</organism>
<dbReference type="RefSeq" id="WP_134213182.1">
    <property type="nucleotide sequence ID" value="NZ_QFFZ01000010.1"/>
</dbReference>
<dbReference type="NCBIfam" id="TIGR01439">
    <property type="entry name" value="lp_hng_hel_AbrB"/>
    <property type="match status" value="1"/>
</dbReference>
<evidence type="ECO:0000313" key="2">
    <source>
        <dbReference type="EMBL" id="TEB11949.1"/>
    </source>
</evidence>
<dbReference type="EMBL" id="QFFZ01000010">
    <property type="protein sequence ID" value="TEB11949.1"/>
    <property type="molecule type" value="Genomic_DNA"/>
</dbReference>
<dbReference type="OrthoDB" id="199763at2"/>
<feature type="domain" description="SpoVT-AbrB" evidence="1">
    <location>
        <begin position="11"/>
        <end position="56"/>
    </location>
</feature>
<keyword evidence="3" id="KW-1185">Reference proteome</keyword>
<reference evidence="2 3" key="1">
    <citation type="journal article" date="2018" name="Environ. Microbiol.">
        <title>Novel energy conservation strategies and behaviour of Pelotomaculum schinkii driving syntrophic propionate catabolism.</title>
        <authorList>
            <person name="Hidalgo-Ahumada C.A.P."/>
            <person name="Nobu M.K."/>
            <person name="Narihiro T."/>
            <person name="Tamaki H."/>
            <person name="Liu W.T."/>
            <person name="Kamagata Y."/>
            <person name="Stams A.J.M."/>
            <person name="Imachi H."/>
            <person name="Sousa D.Z."/>
        </authorList>
    </citation>
    <scope>NUCLEOTIDE SEQUENCE [LARGE SCALE GENOMIC DNA]</scope>
    <source>
        <strain evidence="2 3">MGP</strain>
    </source>
</reference>
<dbReference type="InterPro" id="IPR037914">
    <property type="entry name" value="SpoVT-AbrB_sf"/>
</dbReference>
<gene>
    <name evidence="2" type="ORF">Pmgp_01316</name>
</gene>
<evidence type="ECO:0000313" key="3">
    <source>
        <dbReference type="Proteomes" id="UP000297597"/>
    </source>
</evidence>
<dbReference type="Pfam" id="PF04014">
    <property type="entry name" value="MazE_antitoxin"/>
    <property type="match status" value="1"/>
</dbReference>
<accession>A0A4Y7RT97</accession>
<dbReference type="GO" id="GO:0003677">
    <property type="term" value="F:DNA binding"/>
    <property type="evidence" value="ECO:0007669"/>
    <property type="project" value="InterPro"/>
</dbReference>
<dbReference type="SMART" id="SM00966">
    <property type="entry name" value="SpoVT_AbrB"/>
    <property type="match status" value="1"/>
</dbReference>
<dbReference type="Proteomes" id="UP000297597">
    <property type="component" value="Unassembled WGS sequence"/>
</dbReference>
<dbReference type="Gene3D" id="2.10.260.10">
    <property type="match status" value="1"/>
</dbReference>
<protein>
    <recommendedName>
        <fullName evidence="1">SpoVT-AbrB domain-containing protein</fullName>
    </recommendedName>
</protein>
<name>A0A4Y7RT97_9FIRM</name>
<dbReference type="SUPFAM" id="SSF89447">
    <property type="entry name" value="AbrB/MazE/MraZ-like"/>
    <property type="match status" value="1"/>
</dbReference>
<dbReference type="AlphaFoldDB" id="A0A4Y7RT97"/>
<dbReference type="InterPro" id="IPR007159">
    <property type="entry name" value="SpoVT-AbrB_dom"/>
</dbReference>